<dbReference type="CDD" id="cd00438">
    <property type="entry name" value="cupin_RmlC"/>
    <property type="match status" value="1"/>
</dbReference>
<evidence type="ECO:0000313" key="10">
    <source>
        <dbReference type="EMBL" id="MDQ0545288.1"/>
    </source>
</evidence>
<dbReference type="GO" id="GO:0005829">
    <property type="term" value="C:cytosol"/>
    <property type="evidence" value="ECO:0007669"/>
    <property type="project" value="TreeGrafter"/>
</dbReference>
<dbReference type="PANTHER" id="PTHR21047">
    <property type="entry name" value="DTDP-6-DEOXY-D-GLUCOSE-3,5 EPIMERASE"/>
    <property type="match status" value="1"/>
</dbReference>
<feature type="site" description="Participates in a stacking interaction with the thymidine ring of dTDP-4-oxo-6-deoxyglucose" evidence="9">
    <location>
        <position position="138"/>
    </location>
</feature>
<evidence type="ECO:0000256" key="5">
    <source>
        <dbReference type="ARBA" id="ARBA00029758"/>
    </source>
</evidence>
<dbReference type="GO" id="GO:0000271">
    <property type="term" value="P:polysaccharide biosynthetic process"/>
    <property type="evidence" value="ECO:0007669"/>
    <property type="project" value="TreeGrafter"/>
</dbReference>
<feature type="active site" description="Proton donor" evidence="8">
    <location>
        <position position="132"/>
    </location>
</feature>
<evidence type="ECO:0000256" key="8">
    <source>
        <dbReference type="PIRSR" id="PIRSR600888-1"/>
    </source>
</evidence>
<accession>A0AAJ1TWX9</accession>
<dbReference type="InterPro" id="IPR000888">
    <property type="entry name" value="RmlC-like"/>
</dbReference>
<evidence type="ECO:0000256" key="1">
    <source>
        <dbReference type="ARBA" id="ARBA00001298"/>
    </source>
</evidence>
<evidence type="ECO:0000256" key="6">
    <source>
        <dbReference type="ARBA" id="ARBA00031424"/>
    </source>
</evidence>
<comment type="caution">
    <text evidence="10">The sequence shown here is derived from an EMBL/GenBank/DDBJ whole genome shotgun (WGS) entry which is preliminary data.</text>
</comment>
<dbReference type="GO" id="GO:0019305">
    <property type="term" value="P:dTDP-rhamnose biosynthetic process"/>
    <property type="evidence" value="ECO:0007669"/>
    <property type="project" value="TreeGrafter"/>
</dbReference>
<evidence type="ECO:0000256" key="3">
    <source>
        <dbReference type="ARBA" id="ARBA00012098"/>
    </source>
</evidence>
<sequence>MIFEELPLAGAYRIGLSPHADERGFFARTVCEDTLVERGLVGRFKQSSVSFNLRRGTVRGMHYAVAPHAETKLVRCTRGAIHDVIVDLRRDSPTYLRAAEIALSAENRATLYIPAGFAHGFQTLRDDTEVLYMIDRAYVAGAARGLRWDDPALGIAWPEPVSVIAERDRAFPAWDGADPGA</sequence>
<protein>
    <recommendedName>
        <fullName evidence="4">dTDP-4-dehydrorhamnose 3,5-epimerase</fullName>
        <ecNumber evidence="3">5.1.3.13</ecNumber>
    </recommendedName>
    <alternativeName>
        <fullName evidence="6">Thymidine diphospho-4-keto-rhamnose 3,5-epimerase</fullName>
    </alternativeName>
    <alternativeName>
        <fullName evidence="5">dTDP-4-keto-6-deoxyglucose 3,5-epimerase</fullName>
    </alternativeName>
    <alternativeName>
        <fullName evidence="7">dTDP-6-deoxy-D-xylo-4-hexulose 3,5-epimerase</fullName>
    </alternativeName>
</protein>
<dbReference type="EC" id="5.1.3.13" evidence="3"/>
<dbReference type="AlphaFoldDB" id="A0AAJ1TWX9"/>
<comment type="catalytic activity">
    <reaction evidence="1">
        <text>dTDP-4-dehydro-6-deoxy-alpha-D-glucose = dTDP-4-dehydro-beta-L-rhamnose</text>
        <dbReference type="Rhea" id="RHEA:16969"/>
        <dbReference type="ChEBI" id="CHEBI:57649"/>
        <dbReference type="ChEBI" id="CHEBI:62830"/>
        <dbReference type="EC" id="5.1.3.13"/>
    </reaction>
</comment>
<evidence type="ECO:0000256" key="4">
    <source>
        <dbReference type="ARBA" id="ARBA00019595"/>
    </source>
</evidence>
<organism evidence="10 11">
    <name type="scientific">Methylobacterium brachiatum</name>
    <dbReference type="NCBI Taxonomy" id="269660"/>
    <lineage>
        <taxon>Bacteria</taxon>
        <taxon>Pseudomonadati</taxon>
        <taxon>Pseudomonadota</taxon>
        <taxon>Alphaproteobacteria</taxon>
        <taxon>Hyphomicrobiales</taxon>
        <taxon>Methylobacteriaceae</taxon>
        <taxon>Methylobacterium</taxon>
    </lineage>
</organism>
<dbReference type="InterPro" id="IPR014710">
    <property type="entry name" value="RmlC-like_jellyroll"/>
</dbReference>
<dbReference type="PANTHER" id="PTHR21047:SF2">
    <property type="entry name" value="THYMIDINE DIPHOSPHO-4-KETO-RHAMNOSE 3,5-EPIMERASE"/>
    <property type="match status" value="1"/>
</dbReference>
<dbReference type="Gene3D" id="2.60.120.10">
    <property type="entry name" value="Jelly Rolls"/>
    <property type="match status" value="1"/>
</dbReference>
<evidence type="ECO:0000313" key="11">
    <source>
        <dbReference type="Proteomes" id="UP001223420"/>
    </source>
</evidence>
<dbReference type="GO" id="GO:0008830">
    <property type="term" value="F:dTDP-4-dehydrorhamnose 3,5-epimerase activity"/>
    <property type="evidence" value="ECO:0007669"/>
    <property type="project" value="UniProtKB-EC"/>
</dbReference>
<dbReference type="EMBL" id="JAUSWL010000008">
    <property type="protein sequence ID" value="MDQ0545288.1"/>
    <property type="molecule type" value="Genomic_DNA"/>
</dbReference>
<evidence type="ECO:0000256" key="9">
    <source>
        <dbReference type="PIRSR" id="PIRSR600888-3"/>
    </source>
</evidence>
<dbReference type="SUPFAM" id="SSF51182">
    <property type="entry name" value="RmlC-like cupins"/>
    <property type="match status" value="1"/>
</dbReference>
<comment type="function">
    <text evidence="2">Catalyzes the epimerization of the C3' and C5'positions of dTDP-6-deoxy-D-xylo-4-hexulose, forming dTDP-6-deoxy-L-lyxo-4-hexulose.</text>
</comment>
<dbReference type="RefSeq" id="WP_230367076.1">
    <property type="nucleotide sequence ID" value="NZ_JAJALK010000009.1"/>
</dbReference>
<reference evidence="10" key="1">
    <citation type="submission" date="2023-07" db="EMBL/GenBank/DDBJ databases">
        <title>Genomic Encyclopedia of Type Strains, Phase IV (KMG-IV): sequencing the most valuable type-strain genomes for metagenomic binning, comparative biology and taxonomic classification.</title>
        <authorList>
            <person name="Goeker M."/>
        </authorList>
    </citation>
    <scope>NUCLEOTIDE SEQUENCE</scope>
    <source>
        <strain evidence="10">DSM 19569</strain>
    </source>
</reference>
<proteinExistence type="predicted"/>
<dbReference type="Pfam" id="PF00908">
    <property type="entry name" value="dTDP_sugar_isom"/>
    <property type="match status" value="1"/>
</dbReference>
<evidence type="ECO:0000256" key="2">
    <source>
        <dbReference type="ARBA" id="ARBA00001997"/>
    </source>
</evidence>
<dbReference type="InterPro" id="IPR011051">
    <property type="entry name" value="RmlC_Cupin_sf"/>
</dbReference>
<feature type="active site" description="Proton acceptor" evidence="8">
    <location>
        <position position="62"/>
    </location>
</feature>
<evidence type="ECO:0000256" key="7">
    <source>
        <dbReference type="ARBA" id="ARBA00033311"/>
    </source>
</evidence>
<keyword evidence="10" id="KW-0413">Isomerase</keyword>
<gene>
    <name evidence="10" type="ORF">QO001_004231</name>
</gene>
<name>A0AAJ1TWX9_9HYPH</name>
<dbReference type="Proteomes" id="UP001223420">
    <property type="component" value="Unassembled WGS sequence"/>
</dbReference>